<proteinExistence type="predicted"/>
<gene>
    <name evidence="2" type="ORF">NS220_15120</name>
</gene>
<organism evidence="2 3">
    <name type="scientific">Microbacterium testaceum</name>
    <name type="common">Aureobacterium testaceum</name>
    <name type="synonym">Brevibacterium testaceum</name>
    <dbReference type="NCBI Taxonomy" id="2033"/>
    <lineage>
        <taxon>Bacteria</taxon>
        <taxon>Bacillati</taxon>
        <taxon>Actinomycetota</taxon>
        <taxon>Actinomycetes</taxon>
        <taxon>Micrococcales</taxon>
        <taxon>Microbacteriaceae</taxon>
        <taxon>Microbacterium</taxon>
    </lineage>
</organism>
<evidence type="ECO:0000313" key="2">
    <source>
        <dbReference type="EMBL" id="KTR90505.1"/>
    </source>
</evidence>
<keyword evidence="1" id="KW-1133">Transmembrane helix</keyword>
<dbReference type="AlphaFoldDB" id="A0A147EU14"/>
<sequence length="228" mass="24518">MVNLIAIQEAGTANMVIVTERATILRPMSRLSGAFVVMSLLIVEAVSVGGIYASLAQGRSVIDAVFWVGLGLLFPVLMVLIMSRRLRGVATLAALATEGDRDAVAFLFSSSALATGVESWRDWRNDHATGAGFLLVNEDGLQIRGSADSLIAQYSLDAVTSIEEVRLWSQWLWSPQVRFNFSDGSRFIATLAYSGIRGYFGLGDSGMQKLGVELEGRSPGITRRGGQG</sequence>
<evidence type="ECO:0000313" key="3">
    <source>
        <dbReference type="Proteomes" id="UP000075025"/>
    </source>
</evidence>
<accession>A0A147EU14</accession>
<keyword evidence="1" id="KW-0812">Transmembrane</keyword>
<dbReference type="EMBL" id="LDRT01000122">
    <property type="protein sequence ID" value="KTR90505.1"/>
    <property type="molecule type" value="Genomic_DNA"/>
</dbReference>
<keyword evidence="1" id="KW-0472">Membrane</keyword>
<dbReference type="Proteomes" id="UP000075025">
    <property type="component" value="Unassembled WGS sequence"/>
</dbReference>
<dbReference type="RefSeq" id="WP_153004322.1">
    <property type="nucleotide sequence ID" value="NZ_LDRT01000122.1"/>
</dbReference>
<comment type="caution">
    <text evidence="2">The sequence shown here is derived from an EMBL/GenBank/DDBJ whole genome shotgun (WGS) entry which is preliminary data.</text>
</comment>
<dbReference type="PATRIC" id="fig|2033.6.peg.535"/>
<protein>
    <submittedName>
        <fullName evidence="2">Uncharacterized protein</fullName>
    </submittedName>
</protein>
<feature type="transmembrane region" description="Helical" evidence="1">
    <location>
        <begin position="64"/>
        <end position="82"/>
    </location>
</feature>
<name>A0A147EU14_MICTE</name>
<reference evidence="2 3" key="1">
    <citation type="journal article" date="2016" name="Front. Microbiol.">
        <title>Genomic Resource of Rice Seed Associated Bacteria.</title>
        <authorList>
            <person name="Midha S."/>
            <person name="Bansal K."/>
            <person name="Sharma S."/>
            <person name="Kumar N."/>
            <person name="Patil P.P."/>
            <person name="Chaudhry V."/>
            <person name="Patil P.B."/>
        </authorList>
    </citation>
    <scope>NUCLEOTIDE SEQUENCE [LARGE SCALE GENOMIC DNA]</scope>
    <source>
        <strain evidence="2 3">NS220</strain>
    </source>
</reference>
<evidence type="ECO:0000256" key="1">
    <source>
        <dbReference type="SAM" id="Phobius"/>
    </source>
</evidence>
<feature type="transmembrane region" description="Helical" evidence="1">
    <location>
        <begin position="31"/>
        <end position="52"/>
    </location>
</feature>